<keyword evidence="5" id="KW-0732">Signal</keyword>
<keyword evidence="2" id="KW-0378">Hydrolase</keyword>
<dbReference type="PROSITE" id="PS51257">
    <property type="entry name" value="PROKAR_LIPOPROTEIN"/>
    <property type="match status" value="1"/>
</dbReference>
<dbReference type="InterPro" id="IPR033130">
    <property type="entry name" value="RNase_T2_His_AS_2"/>
</dbReference>
<evidence type="ECO:0000256" key="2">
    <source>
        <dbReference type="ARBA" id="ARBA00022722"/>
    </source>
</evidence>
<dbReference type="Pfam" id="PF00445">
    <property type="entry name" value="Ribonuclease_T2"/>
    <property type="match status" value="1"/>
</dbReference>
<dbReference type="PROSITE" id="PS00530">
    <property type="entry name" value="RNASE_T2_1"/>
    <property type="match status" value="1"/>
</dbReference>
<dbReference type="InterPro" id="IPR018188">
    <property type="entry name" value="RNase_T2_His_AS_1"/>
</dbReference>
<keyword evidence="7" id="KW-1185">Reference proteome</keyword>
<dbReference type="InterPro" id="IPR036430">
    <property type="entry name" value="RNase_T2-like_sf"/>
</dbReference>
<name>A0ABR2CTP7_9ROSI</name>
<keyword evidence="3" id="KW-0456">Lyase</keyword>
<organism evidence="6 7">
    <name type="scientific">Hibiscus sabdariffa</name>
    <name type="common">roselle</name>
    <dbReference type="NCBI Taxonomy" id="183260"/>
    <lineage>
        <taxon>Eukaryota</taxon>
        <taxon>Viridiplantae</taxon>
        <taxon>Streptophyta</taxon>
        <taxon>Embryophyta</taxon>
        <taxon>Tracheophyta</taxon>
        <taxon>Spermatophyta</taxon>
        <taxon>Magnoliopsida</taxon>
        <taxon>eudicotyledons</taxon>
        <taxon>Gunneridae</taxon>
        <taxon>Pentapetalae</taxon>
        <taxon>rosids</taxon>
        <taxon>malvids</taxon>
        <taxon>Malvales</taxon>
        <taxon>Malvaceae</taxon>
        <taxon>Malvoideae</taxon>
        <taxon>Hibiscus</taxon>
    </lineage>
</organism>
<evidence type="ECO:0000313" key="6">
    <source>
        <dbReference type="EMBL" id="KAK8523162.1"/>
    </source>
</evidence>
<comment type="caution">
    <text evidence="6">The sequence shown here is derived from an EMBL/GenBank/DDBJ whole genome shotgun (WGS) entry which is preliminary data.</text>
</comment>
<reference evidence="6 7" key="1">
    <citation type="journal article" date="2024" name="G3 (Bethesda)">
        <title>Genome assembly of Hibiscus sabdariffa L. provides insights into metabolisms of medicinal natural products.</title>
        <authorList>
            <person name="Kim T."/>
        </authorList>
    </citation>
    <scope>NUCLEOTIDE SEQUENCE [LARGE SCALE GENOMIC DNA]</scope>
    <source>
        <strain evidence="6">TK-2024</strain>
        <tissue evidence="6">Old leaves</tissue>
    </source>
</reference>
<dbReference type="EMBL" id="JBBPBM010000043">
    <property type="protein sequence ID" value="KAK8523162.1"/>
    <property type="molecule type" value="Genomic_DNA"/>
</dbReference>
<keyword evidence="2" id="KW-0540">Nuclease</keyword>
<feature type="signal peptide" evidence="5">
    <location>
        <begin position="1"/>
        <end position="23"/>
    </location>
</feature>
<protein>
    <submittedName>
        <fullName evidence="6">Uncharacterized protein</fullName>
    </submittedName>
</protein>
<evidence type="ECO:0000256" key="5">
    <source>
        <dbReference type="SAM" id="SignalP"/>
    </source>
</evidence>
<feature type="chain" id="PRO_5045790739" evidence="5">
    <location>
        <begin position="24"/>
        <end position="178"/>
    </location>
</feature>
<dbReference type="SUPFAM" id="SSF55895">
    <property type="entry name" value="Ribonuclease Rh-like"/>
    <property type="match status" value="1"/>
</dbReference>
<accession>A0ABR2CTP7</accession>
<dbReference type="Proteomes" id="UP001472677">
    <property type="component" value="Unassembled WGS sequence"/>
</dbReference>
<dbReference type="PANTHER" id="PTHR11240">
    <property type="entry name" value="RIBONUCLEASE T2"/>
    <property type="match status" value="1"/>
</dbReference>
<dbReference type="PANTHER" id="PTHR11240:SF46">
    <property type="entry name" value="INTRACELLULAR RIBONUCLEASE LX-LIKE"/>
    <property type="match status" value="1"/>
</dbReference>
<dbReference type="InterPro" id="IPR001568">
    <property type="entry name" value="RNase_T2-like"/>
</dbReference>
<dbReference type="Gene3D" id="3.90.730.10">
    <property type="entry name" value="Ribonuclease T2-like"/>
    <property type="match status" value="1"/>
</dbReference>
<evidence type="ECO:0000256" key="1">
    <source>
        <dbReference type="ARBA" id="ARBA00007469"/>
    </source>
</evidence>
<sequence length="178" mass="19824">MEHPISRIAMLVFVLMSCLLVGSQPMQPSDTTFVSYLLALTWPPSACASTIRCNKRSPLSRHFTIHGLWPQDGSNNQVPPYNENSQCSTLTVVQIDDITRSNMLGGNLKQQLNRAWPNLMGAILNIDFWLDEWAKHGMCSDYGDNPVAYFSTAINLRNNVVSGDFTSIITFLLLIDGS</sequence>
<evidence type="ECO:0000256" key="3">
    <source>
        <dbReference type="ARBA" id="ARBA00023239"/>
    </source>
</evidence>
<dbReference type="PROSITE" id="PS00531">
    <property type="entry name" value="RNASE_T2_2"/>
    <property type="match status" value="1"/>
</dbReference>
<gene>
    <name evidence="6" type="ORF">V6N12_047692</name>
</gene>
<proteinExistence type="inferred from homology"/>
<comment type="similarity">
    <text evidence="1 4">Belongs to the RNase T2 family.</text>
</comment>
<evidence type="ECO:0000256" key="4">
    <source>
        <dbReference type="RuleBase" id="RU004328"/>
    </source>
</evidence>
<evidence type="ECO:0000313" key="7">
    <source>
        <dbReference type="Proteomes" id="UP001472677"/>
    </source>
</evidence>
<dbReference type="CDD" id="cd00374">
    <property type="entry name" value="RNase_T2"/>
    <property type="match status" value="1"/>
</dbReference>